<dbReference type="GO" id="GO:0006508">
    <property type="term" value="P:proteolysis"/>
    <property type="evidence" value="ECO:0007669"/>
    <property type="project" value="InterPro"/>
</dbReference>
<evidence type="ECO:0000256" key="2">
    <source>
        <dbReference type="SAM" id="SignalP"/>
    </source>
</evidence>
<dbReference type="STRING" id="56193.YP76_06150"/>
<organism evidence="4 5">
    <name type="scientific">Sphingobium chungbukense</name>
    <dbReference type="NCBI Taxonomy" id="56193"/>
    <lineage>
        <taxon>Bacteria</taxon>
        <taxon>Pseudomonadati</taxon>
        <taxon>Pseudomonadota</taxon>
        <taxon>Alphaproteobacteria</taxon>
        <taxon>Sphingomonadales</taxon>
        <taxon>Sphingomonadaceae</taxon>
        <taxon>Sphingobium</taxon>
    </lineage>
</organism>
<dbReference type="SUPFAM" id="SSF53474">
    <property type="entry name" value="alpha/beta-Hydrolases"/>
    <property type="match status" value="1"/>
</dbReference>
<sequence length="660" mass="71320">MQLKFLNYLPLVALAAPAHAQSDAAKAFGSRPVIDVSISPDGRSLALVEPLAGRGSVVSVVRADGSAEPKPVLVSDGKEDRLFGCAWSNNSRIVCNAYMISSIYGEKRGWTRMLAVDADGGELKIVSARGRSDQLGFVLAGGDIIDWGKDGEDTVLMDRYYLPETTTGKLNADQRKGLGVERVNTHSLARTAVEPPRGNAVNYITDGHGNVRIMVTRPTTNMGYGGHRYDYFYRKKDSREWLPLSTQSVSGIVASGFQAASVDPALDVVYGSEAVNGREGIYRISLDGSMKKELVFEQPGVDVDDLIRIGRHRRVVGVSWVTDRRHSVMFDPELKKFAAALAKALPDAPLVTFVDSSEDESKLVLLATSDVDPGKYYLFDKQTRQLAEIAPMQAALGSYKLSPVRSISFPASDGTAIPAYLTLPPGSDGKGLPAIVMPHGGPWARDEWGFDWLAQFFAHQGYAVLQPNFRGSTGFGTEWLGGSGFKSWQQSIGDINDAGKWLIGQGIAAPSRLAIVGWSYGGYAALQSAVVDPQLFKAIVAIAPVTDLGDLQAEWKSDLSPGTLEAMFGDLSVAQAGSPARHADVFAAPVLLFHGDLDQNVSVSESRLMASRLRGKGKSVELVEYKGLDHQLVDGQVRSQMLDRADRFLRDALHLPPANP</sequence>
<evidence type="ECO:0000256" key="1">
    <source>
        <dbReference type="ARBA" id="ARBA00022801"/>
    </source>
</evidence>
<evidence type="ECO:0000313" key="4">
    <source>
        <dbReference type="EMBL" id="KKW92529.1"/>
    </source>
</evidence>
<protein>
    <submittedName>
        <fullName evidence="4">Peptidase S9</fullName>
    </submittedName>
</protein>
<dbReference type="Pfam" id="PF00326">
    <property type="entry name" value="Peptidase_S9"/>
    <property type="match status" value="1"/>
</dbReference>
<keyword evidence="2" id="KW-0732">Signal</keyword>
<dbReference type="PANTHER" id="PTHR42776:SF27">
    <property type="entry name" value="DIPEPTIDYL PEPTIDASE FAMILY MEMBER 6"/>
    <property type="match status" value="1"/>
</dbReference>
<feature type="signal peptide" evidence="2">
    <location>
        <begin position="1"/>
        <end position="20"/>
    </location>
</feature>
<accession>A0A0M3AVC7</accession>
<dbReference type="SUPFAM" id="SSF82171">
    <property type="entry name" value="DPP6 N-terminal domain-like"/>
    <property type="match status" value="1"/>
</dbReference>
<reference evidence="4 5" key="1">
    <citation type="submission" date="2015-04" db="EMBL/GenBank/DDBJ databases">
        <title>Genome sequence of aromatic hydrocarbons-degrading Sphingobium chungbukense DJ77.</title>
        <authorList>
            <person name="Kim Y.-C."/>
            <person name="Chae J.-C."/>
        </authorList>
    </citation>
    <scope>NUCLEOTIDE SEQUENCE [LARGE SCALE GENOMIC DNA]</scope>
    <source>
        <strain evidence="4 5">DJ77</strain>
    </source>
</reference>
<dbReference type="PANTHER" id="PTHR42776">
    <property type="entry name" value="SERINE PEPTIDASE S9 FAMILY MEMBER"/>
    <property type="match status" value="1"/>
</dbReference>
<dbReference type="InterPro" id="IPR001375">
    <property type="entry name" value="Peptidase_S9_cat"/>
</dbReference>
<evidence type="ECO:0000313" key="5">
    <source>
        <dbReference type="Proteomes" id="UP000033874"/>
    </source>
</evidence>
<dbReference type="PATRIC" id="fig|56193.3.peg.1278"/>
<dbReference type="Gene3D" id="3.40.50.1820">
    <property type="entry name" value="alpha/beta hydrolase"/>
    <property type="match status" value="1"/>
</dbReference>
<keyword evidence="5" id="KW-1185">Reference proteome</keyword>
<dbReference type="EMBL" id="LBIC01000003">
    <property type="protein sequence ID" value="KKW92529.1"/>
    <property type="molecule type" value="Genomic_DNA"/>
</dbReference>
<dbReference type="Proteomes" id="UP000033874">
    <property type="component" value="Unassembled WGS sequence"/>
</dbReference>
<name>A0A0M3AVC7_9SPHN</name>
<comment type="caution">
    <text evidence="4">The sequence shown here is derived from an EMBL/GenBank/DDBJ whole genome shotgun (WGS) entry which is preliminary data.</text>
</comment>
<dbReference type="InterPro" id="IPR029058">
    <property type="entry name" value="AB_hydrolase_fold"/>
</dbReference>
<keyword evidence="1" id="KW-0378">Hydrolase</keyword>
<feature type="chain" id="PRO_5005650668" evidence="2">
    <location>
        <begin position="21"/>
        <end position="660"/>
    </location>
</feature>
<gene>
    <name evidence="4" type="ORF">YP76_06150</name>
</gene>
<evidence type="ECO:0000259" key="3">
    <source>
        <dbReference type="Pfam" id="PF00326"/>
    </source>
</evidence>
<proteinExistence type="predicted"/>
<dbReference type="RefSeq" id="WP_046762746.1">
    <property type="nucleotide sequence ID" value="NZ_LBIC01000003.1"/>
</dbReference>
<feature type="domain" description="Peptidase S9 prolyl oligopeptidase catalytic" evidence="3">
    <location>
        <begin position="448"/>
        <end position="653"/>
    </location>
</feature>
<dbReference type="AlphaFoldDB" id="A0A0M3AVC7"/>
<dbReference type="GO" id="GO:0004252">
    <property type="term" value="F:serine-type endopeptidase activity"/>
    <property type="evidence" value="ECO:0007669"/>
    <property type="project" value="TreeGrafter"/>
</dbReference>